<dbReference type="InterPro" id="IPR036388">
    <property type="entry name" value="WH-like_DNA-bd_sf"/>
</dbReference>
<evidence type="ECO:0000313" key="5">
    <source>
        <dbReference type="EMBL" id="MEC5422969.1"/>
    </source>
</evidence>
<dbReference type="InterPro" id="IPR000792">
    <property type="entry name" value="Tscrpt_reg_LuxR_C"/>
</dbReference>
<dbReference type="InterPro" id="IPR016032">
    <property type="entry name" value="Sig_transdc_resp-reg_C-effctor"/>
</dbReference>
<sequence length="703" mass="80311">MKQSNELLEELIDIYARRYELSVLITDDKGELLLPAKGNNTLFNTLIHVEQDDLYHKIKENINDIGIITRPLFYELWPGIYTIVAPITNQHYLWAGLLLQEDTQQLISNQLQNTASHIDWVGIVENTPVMNETKKIGWQQWMNKLVKLTNLCIKEGAGSGFGPKTQVLFEVFQDEDSDMDKLLNKFRMESMEYDFFGLAEKQEEELYQVTSISGNDKMGGARFSLGEGFLGRVLLNNKSEFWESIEKDPRTIFFQRYNLYIKSLFAFPVKHIDGSLALFFGGSVSNHKVSKNEMEVAKIMALILEKNLQTRELRKENTQQLYRLSSLVEVCKLMASIPDYKRILYLLIDISLSLVQGTFASIVLKDLKSEKVQLVSRGSDREQISVYARDVIKRYYRSSLENSFEIGIKKADEYAFPESSIIECPLYYNDALLGVLSVGIDGISEKEVTEQLRFLETLSIMGGVSLQLAKEESIDVEDEKVCSLHHAIEQFDQEAYDTAKKAAKIAGDFAGKQGLTVSAIKDIIQTCQLSIYSYDFIKMNVESENIAAIAGQGKSLLEKKDTTKWQESTMEVKLFTLAYSYAKENDLREIAVFKQVDDMVKEFINFIHESQVVEEEISLTEDILNNQELLSVTSTVKQLKLSPREQEVLELVIEGLNNREIAEELFISGHTVKNHVTKIFRKLEVPDRAHAISKVYQMKYKSG</sequence>
<protein>
    <submittedName>
        <fullName evidence="5">LuxR C-terminal-related transcriptional regulator</fullName>
    </submittedName>
</protein>
<dbReference type="Pfam" id="PF00196">
    <property type="entry name" value="GerE"/>
    <property type="match status" value="1"/>
</dbReference>
<dbReference type="PROSITE" id="PS50043">
    <property type="entry name" value="HTH_LUXR_2"/>
    <property type="match status" value="1"/>
</dbReference>
<feature type="domain" description="HTH luxR-type" evidence="4">
    <location>
        <begin position="634"/>
        <end position="699"/>
    </location>
</feature>
<dbReference type="InterPro" id="IPR029016">
    <property type="entry name" value="GAF-like_dom_sf"/>
</dbReference>
<proteinExistence type="predicted"/>
<evidence type="ECO:0000256" key="1">
    <source>
        <dbReference type="ARBA" id="ARBA00023015"/>
    </source>
</evidence>
<dbReference type="PANTHER" id="PTHR44688">
    <property type="entry name" value="DNA-BINDING TRANSCRIPTIONAL ACTIVATOR DEVR_DOSR"/>
    <property type="match status" value="1"/>
</dbReference>
<dbReference type="PANTHER" id="PTHR44688:SF16">
    <property type="entry name" value="DNA-BINDING TRANSCRIPTIONAL ACTIVATOR DEVR_DOSR"/>
    <property type="match status" value="1"/>
</dbReference>
<keyword evidence="1" id="KW-0805">Transcription regulation</keyword>
<dbReference type="EMBL" id="JARZFX010000002">
    <property type="protein sequence ID" value="MEC5422969.1"/>
    <property type="molecule type" value="Genomic_DNA"/>
</dbReference>
<keyword evidence="6" id="KW-1185">Reference proteome</keyword>
<evidence type="ECO:0000313" key="6">
    <source>
        <dbReference type="Proteomes" id="UP001335737"/>
    </source>
</evidence>
<keyword evidence="3" id="KW-0804">Transcription</keyword>
<name>A0ABU6KCI6_9BACI</name>
<evidence type="ECO:0000259" key="4">
    <source>
        <dbReference type="PROSITE" id="PS50043"/>
    </source>
</evidence>
<dbReference type="PRINTS" id="PR00038">
    <property type="entry name" value="HTHLUXR"/>
</dbReference>
<dbReference type="CDD" id="cd06170">
    <property type="entry name" value="LuxR_C_like"/>
    <property type="match status" value="1"/>
</dbReference>
<evidence type="ECO:0000256" key="2">
    <source>
        <dbReference type="ARBA" id="ARBA00023125"/>
    </source>
</evidence>
<dbReference type="SUPFAM" id="SSF55781">
    <property type="entry name" value="GAF domain-like"/>
    <property type="match status" value="2"/>
</dbReference>
<dbReference type="RefSeq" id="WP_327606540.1">
    <property type="nucleotide sequence ID" value="NZ_JARZFX010000002.1"/>
</dbReference>
<reference evidence="5 6" key="1">
    <citation type="journal article" date="2024" name="Int. J. Syst. Evol. Microbiol.">
        <title>Virgibacillus tibetensis sp. nov., isolated from salt lake on the Tibetan Plateau of China.</title>
        <authorList>
            <person name="Phurbu D."/>
            <person name="Liu Z.-X."/>
            <person name="Wang R."/>
            <person name="Zheng Y.-Y."/>
            <person name="Liu H.-C."/>
            <person name="Zhou Y.-G."/>
            <person name="Yu Y.-J."/>
            <person name="Li A.-H."/>
        </authorList>
    </citation>
    <scope>NUCLEOTIDE SEQUENCE [LARGE SCALE GENOMIC DNA]</scope>
    <source>
        <strain evidence="5 6">C22-A2</strain>
    </source>
</reference>
<dbReference type="Gene3D" id="3.30.450.40">
    <property type="match status" value="1"/>
</dbReference>
<gene>
    <name evidence="5" type="ORF">QGM71_05585</name>
</gene>
<accession>A0ABU6KCI6</accession>
<dbReference type="Gene3D" id="1.10.10.10">
    <property type="entry name" value="Winged helix-like DNA-binding domain superfamily/Winged helix DNA-binding domain"/>
    <property type="match status" value="1"/>
</dbReference>
<dbReference type="SUPFAM" id="SSF46894">
    <property type="entry name" value="C-terminal effector domain of the bipartite response regulators"/>
    <property type="match status" value="1"/>
</dbReference>
<organism evidence="5 6">
    <name type="scientific">Virgibacillus tibetensis</name>
    <dbReference type="NCBI Taxonomy" id="3042313"/>
    <lineage>
        <taxon>Bacteria</taxon>
        <taxon>Bacillati</taxon>
        <taxon>Bacillota</taxon>
        <taxon>Bacilli</taxon>
        <taxon>Bacillales</taxon>
        <taxon>Bacillaceae</taxon>
        <taxon>Virgibacillus</taxon>
    </lineage>
</organism>
<comment type="caution">
    <text evidence="5">The sequence shown here is derived from an EMBL/GenBank/DDBJ whole genome shotgun (WGS) entry which is preliminary data.</text>
</comment>
<evidence type="ECO:0000256" key="3">
    <source>
        <dbReference type="ARBA" id="ARBA00023163"/>
    </source>
</evidence>
<dbReference type="SMART" id="SM00421">
    <property type="entry name" value="HTH_LUXR"/>
    <property type="match status" value="1"/>
</dbReference>
<keyword evidence="2" id="KW-0238">DNA-binding</keyword>
<dbReference type="Proteomes" id="UP001335737">
    <property type="component" value="Unassembled WGS sequence"/>
</dbReference>